<comment type="caution">
    <text evidence="2">The sequence shown here is derived from an EMBL/GenBank/DDBJ whole genome shotgun (WGS) entry which is preliminary data.</text>
</comment>
<gene>
    <name evidence="2" type="ORF">Ato02nite_085980</name>
</gene>
<sequence length="120" mass="12373">MHHTLGRTAQIPNPAECTLHAFVAVRKISGVYAEVVLDVLTAPPEGGSARQGGLCSPIGLRMTYKPALETLKAEVVANLCLVPACAGSGTPPAAAFRPGLPRPHASPPAVAAPTCRDTDR</sequence>
<dbReference type="EMBL" id="BOQN01000128">
    <property type="protein sequence ID" value="GIM96805.1"/>
    <property type="molecule type" value="Genomic_DNA"/>
</dbReference>
<evidence type="ECO:0000313" key="2">
    <source>
        <dbReference type="EMBL" id="GIM96805.1"/>
    </source>
</evidence>
<name>A0A919WAY8_9ACTN</name>
<accession>A0A919WAY8</accession>
<reference evidence="2 3" key="1">
    <citation type="submission" date="2021-03" db="EMBL/GenBank/DDBJ databases">
        <title>Whole genome shotgun sequence of Actinoplanes toevensis NBRC 105298.</title>
        <authorList>
            <person name="Komaki H."/>
            <person name="Tamura T."/>
        </authorList>
    </citation>
    <scope>NUCLEOTIDE SEQUENCE [LARGE SCALE GENOMIC DNA]</scope>
    <source>
        <strain evidence="2 3">NBRC 105298</strain>
    </source>
</reference>
<dbReference type="AlphaFoldDB" id="A0A919WAY8"/>
<keyword evidence="3" id="KW-1185">Reference proteome</keyword>
<evidence type="ECO:0000313" key="3">
    <source>
        <dbReference type="Proteomes" id="UP000677082"/>
    </source>
</evidence>
<evidence type="ECO:0000256" key="1">
    <source>
        <dbReference type="SAM" id="MobiDB-lite"/>
    </source>
</evidence>
<proteinExistence type="predicted"/>
<feature type="region of interest" description="Disordered" evidence="1">
    <location>
        <begin position="93"/>
        <end position="120"/>
    </location>
</feature>
<organism evidence="2 3">
    <name type="scientific">Paractinoplanes toevensis</name>
    <dbReference type="NCBI Taxonomy" id="571911"/>
    <lineage>
        <taxon>Bacteria</taxon>
        <taxon>Bacillati</taxon>
        <taxon>Actinomycetota</taxon>
        <taxon>Actinomycetes</taxon>
        <taxon>Micromonosporales</taxon>
        <taxon>Micromonosporaceae</taxon>
        <taxon>Paractinoplanes</taxon>
    </lineage>
</organism>
<dbReference type="Proteomes" id="UP000677082">
    <property type="component" value="Unassembled WGS sequence"/>
</dbReference>
<protein>
    <submittedName>
        <fullName evidence="2">Uncharacterized protein</fullName>
    </submittedName>
</protein>